<organism evidence="8 9">
    <name type="scientific">Euzebya pacifica</name>
    <dbReference type="NCBI Taxonomy" id="1608957"/>
    <lineage>
        <taxon>Bacteria</taxon>
        <taxon>Bacillati</taxon>
        <taxon>Actinomycetota</taxon>
        <taxon>Nitriliruptoria</taxon>
        <taxon>Euzebyales</taxon>
    </lineage>
</organism>
<dbReference type="InterPro" id="IPR029063">
    <property type="entry name" value="SAM-dependent_MTases_sf"/>
</dbReference>
<dbReference type="InterPro" id="IPR050320">
    <property type="entry name" value="N5-glutamine_MTase"/>
</dbReference>
<sequence>MTDHDRTDPAETETPSGPKAGLTRLEVVERLRAAGVPSPEADARWLLEGFPSNPAALADAVIRRERREPLQLILGTAPFRWIEVEVAAGVFVPRPETEVLAGLAIDRLTDGAIVIEPCTGTGAISCAIAHETGASRIVATDINPRAVALARRNARPHPQVEVHHASLFAGVDPSLLGTVDVIVCNPPYLDPSQMAAVDPEVRDHDPYEALVGGESGWEVIADLVAAAPHWLRPGGWIVIEDDPSRVDQTAQALAHHVGSSSVEPDLTGRDRFAMARRA</sequence>
<dbReference type="NCBIfam" id="TIGR00536">
    <property type="entry name" value="hemK_fam"/>
    <property type="match status" value="1"/>
</dbReference>
<dbReference type="GO" id="GO:0003676">
    <property type="term" value="F:nucleic acid binding"/>
    <property type="evidence" value="ECO:0007669"/>
    <property type="project" value="InterPro"/>
</dbReference>
<dbReference type="EC" id="2.1.1.297" evidence="1"/>
<evidence type="ECO:0000313" key="9">
    <source>
        <dbReference type="Proteomes" id="UP000264006"/>
    </source>
</evidence>
<evidence type="ECO:0000256" key="1">
    <source>
        <dbReference type="ARBA" id="ARBA00012771"/>
    </source>
</evidence>
<dbReference type="InterPro" id="IPR002052">
    <property type="entry name" value="DNA_methylase_N6_adenine_CS"/>
</dbReference>
<keyword evidence="4" id="KW-0949">S-adenosyl-L-methionine</keyword>
<evidence type="ECO:0000256" key="6">
    <source>
        <dbReference type="SAM" id="MobiDB-lite"/>
    </source>
</evidence>
<proteinExistence type="predicted"/>
<evidence type="ECO:0000313" key="8">
    <source>
        <dbReference type="EMBL" id="AXV08447.1"/>
    </source>
</evidence>
<dbReference type="EMBL" id="CP031165">
    <property type="protein sequence ID" value="AXV08447.1"/>
    <property type="molecule type" value="Genomic_DNA"/>
</dbReference>
<dbReference type="PROSITE" id="PS00092">
    <property type="entry name" value="N6_MTASE"/>
    <property type="match status" value="1"/>
</dbReference>
<accession>A0A346Y1V0</accession>
<protein>
    <recommendedName>
        <fullName evidence="1">peptide chain release factor N(5)-glutamine methyltransferase</fullName>
        <ecNumber evidence="1">2.1.1.297</ecNumber>
    </recommendedName>
</protein>
<reference evidence="8 9" key="1">
    <citation type="submission" date="2018-09" db="EMBL/GenBank/DDBJ databases">
        <title>Complete genome sequence of Euzebya sp. DY32-46 isolated from seawater of Pacific Ocean.</title>
        <authorList>
            <person name="Xu L."/>
            <person name="Wu Y.-H."/>
            <person name="Xu X.-W."/>
        </authorList>
    </citation>
    <scope>NUCLEOTIDE SEQUENCE [LARGE SCALE GENOMIC DNA]</scope>
    <source>
        <strain evidence="8 9">DY32-46</strain>
    </source>
</reference>
<dbReference type="PANTHER" id="PTHR18895">
    <property type="entry name" value="HEMK METHYLTRANSFERASE"/>
    <property type="match status" value="1"/>
</dbReference>
<evidence type="ECO:0000256" key="3">
    <source>
        <dbReference type="ARBA" id="ARBA00022679"/>
    </source>
</evidence>
<dbReference type="Proteomes" id="UP000264006">
    <property type="component" value="Chromosome"/>
</dbReference>
<dbReference type="GO" id="GO:0102559">
    <property type="term" value="F:peptide chain release factor N(5)-glutamine methyltransferase activity"/>
    <property type="evidence" value="ECO:0007669"/>
    <property type="project" value="UniProtKB-EC"/>
</dbReference>
<dbReference type="SUPFAM" id="SSF53335">
    <property type="entry name" value="S-adenosyl-L-methionine-dependent methyltransferases"/>
    <property type="match status" value="1"/>
</dbReference>
<dbReference type="GO" id="GO:0032259">
    <property type="term" value="P:methylation"/>
    <property type="evidence" value="ECO:0007669"/>
    <property type="project" value="UniProtKB-KW"/>
</dbReference>
<evidence type="ECO:0000256" key="4">
    <source>
        <dbReference type="ARBA" id="ARBA00022691"/>
    </source>
</evidence>
<feature type="region of interest" description="Disordered" evidence="6">
    <location>
        <begin position="1"/>
        <end position="21"/>
    </location>
</feature>
<dbReference type="PANTHER" id="PTHR18895:SF74">
    <property type="entry name" value="MTRF1L RELEASE FACTOR GLUTAMINE METHYLTRANSFERASE"/>
    <property type="match status" value="1"/>
</dbReference>
<dbReference type="KEGG" id="euz:DVS28_a3775"/>
<dbReference type="CDD" id="cd02440">
    <property type="entry name" value="AdoMet_MTases"/>
    <property type="match status" value="1"/>
</dbReference>
<dbReference type="AlphaFoldDB" id="A0A346Y1V0"/>
<keyword evidence="2 8" id="KW-0489">Methyltransferase</keyword>
<comment type="catalytic activity">
    <reaction evidence="5">
        <text>L-glutaminyl-[peptide chain release factor] + S-adenosyl-L-methionine = N(5)-methyl-L-glutaminyl-[peptide chain release factor] + S-adenosyl-L-homocysteine + H(+)</text>
        <dbReference type="Rhea" id="RHEA:42896"/>
        <dbReference type="Rhea" id="RHEA-COMP:10271"/>
        <dbReference type="Rhea" id="RHEA-COMP:10272"/>
        <dbReference type="ChEBI" id="CHEBI:15378"/>
        <dbReference type="ChEBI" id="CHEBI:30011"/>
        <dbReference type="ChEBI" id="CHEBI:57856"/>
        <dbReference type="ChEBI" id="CHEBI:59789"/>
        <dbReference type="ChEBI" id="CHEBI:61891"/>
        <dbReference type="EC" id="2.1.1.297"/>
    </reaction>
</comment>
<dbReference type="InterPro" id="IPR007848">
    <property type="entry name" value="Small_mtfrase_dom"/>
</dbReference>
<name>A0A346Y1V0_9ACTN</name>
<dbReference type="OrthoDB" id="9800643at2"/>
<keyword evidence="3 8" id="KW-0808">Transferase</keyword>
<evidence type="ECO:0000259" key="7">
    <source>
        <dbReference type="Pfam" id="PF05175"/>
    </source>
</evidence>
<evidence type="ECO:0000256" key="5">
    <source>
        <dbReference type="ARBA" id="ARBA00048391"/>
    </source>
</evidence>
<feature type="domain" description="Methyltransferase small" evidence="7">
    <location>
        <begin position="117"/>
        <end position="193"/>
    </location>
</feature>
<dbReference type="Gene3D" id="3.40.50.150">
    <property type="entry name" value="Vaccinia Virus protein VP39"/>
    <property type="match status" value="1"/>
</dbReference>
<evidence type="ECO:0000256" key="2">
    <source>
        <dbReference type="ARBA" id="ARBA00022603"/>
    </source>
</evidence>
<dbReference type="InterPro" id="IPR004556">
    <property type="entry name" value="HemK-like"/>
</dbReference>
<keyword evidence="9" id="KW-1185">Reference proteome</keyword>
<gene>
    <name evidence="8" type="ORF">DVS28_a3775</name>
</gene>
<dbReference type="RefSeq" id="WP_114592789.1">
    <property type="nucleotide sequence ID" value="NZ_CP031165.1"/>
</dbReference>
<dbReference type="Pfam" id="PF05175">
    <property type="entry name" value="MTS"/>
    <property type="match status" value="1"/>
</dbReference>